<keyword evidence="1" id="KW-0520">NAD</keyword>
<reference evidence="2" key="1">
    <citation type="submission" date="2023-05" db="EMBL/GenBank/DDBJ databases">
        <authorList>
            <person name="Zhang X."/>
        </authorList>
    </citation>
    <scope>NUCLEOTIDE SEQUENCE</scope>
    <source>
        <strain evidence="2">YF14B1</strain>
    </source>
</reference>
<dbReference type="EMBL" id="JASJOS010000007">
    <property type="protein sequence ID" value="MDJ1482380.1"/>
    <property type="molecule type" value="Genomic_DNA"/>
</dbReference>
<dbReference type="RefSeq" id="WP_313981427.1">
    <property type="nucleotide sequence ID" value="NZ_JASJOS010000007.1"/>
</dbReference>
<proteinExistence type="predicted"/>
<comment type="caution">
    <text evidence="2">The sequence shown here is derived from an EMBL/GenBank/DDBJ whole genome shotgun (WGS) entry which is preliminary data.</text>
</comment>
<evidence type="ECO:0000313" key="2">
    <source>
        <dbReference type="EMBL" id="MDJ1482380.1"/>
    </source>
</evidence>
<protein>
    <submittedName>
        <fullName evidence="2">SDR family NAD(P)-dependent oxidoreductase</fullName>
    </submittedName>
</protein>
<dbReference type="PANTHER" id="PTHR43574">
    <property type="entry name" value="EPIMERASE-RELATED"/>
    <property type="match status" value="1"/>
</dbReference>
<accession>A0AAE3QSD6</accession>
<dbReference type="Proteomes" id="UP001241110">
    <property type="component" value="Unassembled WGS sequence"/>
</dbReference>
<sequence>MTDTTISTISILGCGWLGLPLAKKLLEKGYLVKGSTTTTEKLGVLAESGIQPFLINLQPSVAEVHQRELYEFLQADILIIDIPPRTVIHGDEFHVQQIRSLAESISIPLPQIIYISSTSVYPDNNQVATEETEVIESNTMVQAEHLLRNISPATTILRCGGLMGYGRIPGKYVAGKTITTGNVPVNFIYRDDVVEVICEVIKQKKWGVTYNVVAPLHPVRRLVYGQNVKDLGFLSPVYDDSTLPAHKVISNDKLVHDLKYTFQFPDPVAFPYGS</sequence>
<gene>
    <name evidence="2" type="ORF">QNI16_17880</name>
</gene>
<dbReference type="SUPFAM" id="SSF51735">
    <property type="entry name" value="NAD(P)-binding Rossmann-fold domains"/>
    <property type="match status" value="1"/>
</dbReference>
<organism evidence="2 3">
    <name type="scientific">Xanthocytophaga flava</name>
    <dbReference type="NCBI Taxonomy" id="3048013"/>
    <lineage>
        <taxon>Bacteria</taxon>
        <taxon>Pseudomonadati</taxon>
        <taxon>Bacteroidota</taxon>
        <taxon>Cytophagia</taxon>
        <taxon>Cytophagales</taxon>
        <taxon>Rhodocytophagaceae</taxon>
        <taxon>Xanthocytophaga</taxon>
    </lineage>
</organism>
<dbReference type="InterPro" id="IPR036291">
    <property type="entry name" value="NAD(P)-bd_dom_sf"/>
</dbReference>
<dbReference type="AlphaFoldDB" id="A0AAE3QSD6"/>
<name>A0AAE3QSD6_9BACT</name>
<evidence type="ECO:0000256" key="1">
    <source>
        <dbReference type="ARBA" id="ARBA00023027"/>
    </source>
</evidence>
<dbReference type="Gene3D" id="3.40.50.720">
    <property type="entry name" value="NAD(P)-binding Rossmann-like Domain"/>
    <property type="match status" value="1"/>
</dbReference>
<evidence type="ECO:0000313" key="3">
    <source>
        <dbReference type="Proteomes" id="UP001241110"/>
    </source>
</evidence>